<feature type="compositionally biased region" description="Polar residues" evidence="1">
    <location>
        <begin position="117"/>
        <end position="163"/>
    </location>
</feature>
<dbReference type="VEuPathDB" id="FungiDB:DIURU_004265"/>
<gene>
    <name evidence="2" type="ORF">DIURU_004265</name>
</gene>
<dbReference type="GO" id="GO:0031011">
    <property type="term" value="C:Ino80 complex"/>
    <property type="evidence" value="ECO:0007669"/>
    <property type="project" value="InterPro"/>
</dbReference>
<dbReference type="GeneID" id="54782916"/>
<reference evidence="2 3" key="1">
    <citation type="submission" date="2019-07" db="EMBL/GenBank/DDBJ databases">
        <title>Genome assembly of two rare yeast pathogens: Diutina rugosa and Trichomonascus ciferrii.</title>
        <authorList>
            <person name="Mixao V."/>
            <person name="Saus E."/>
            <person name="Hansen A."/>
            <person name="Lass-Flor C."/>
            <person name="Gabaldon T."/>
        </authorList>
    </citation>
    <scope>NUCLEOTIDE SEQUENCE [LARGE SCALE GENOMIC DNA]</scope>
    <source>
        <strain evidence="2 3">CBS 613</strain>
    </source>
</reference>
<feature type="compositionally biased region" description="Polar residues" evidence="1">
    <location>
        <begin position="190"/>
        <end position="222"/>
    </location>
</feature>
<proteinExistence type="predicted"/>
<dbReference type="OrthoDB" id="5413003at2759"/>
<accession>A0A642UI74</accession>
<dbReference type="PANTHER" id="PTHR37287">
    <property type="entry name" value="INO EIGHTY SUBUNIT 1"/>
    <property type="match status" value="1"/>
</dbReference>
<feature type="compositionally biased region" description="Acidic residues" evidence="1">
    <location>
        <begin position="44"/>
        <end position="58"/>
    </location>
</feature>
<keyword evidence="3" id="KW-1185">Reference proteome</keyword>
<organism evidence="2 3">
    <name type="scientific">Diutina rugosa</name>
    <name type="common">Yeast</name>
    <name type="synonym">Candida rugosa</name>
    <dbReference type="NCBI Taxonomy" id="5481"/>
    <lineage>
        <taxon>Eukaryota</taxon>
        <taxon>Fungi</taxon>
        <taxon>Dikarya</taxon>
        <taxon>Ascomycota</taxon>
        <taxon>Saccharomycotina</taxon>
        <taxon>Pichiomycetes</taxon>
        <taxon>Debaryomycetaceae</taxon>
        <taxon>Diutina</taxon>
    </lineage>
</organism>
<evidence type="ECO:0008006" key="4">
    <source>
        <dbReference type="Google" id="ProtNLM"/>
    </source>
</evidence>
<sequence length="600" mass="66393">MNFDLFQAVFQYEGGFKYIDEPASPQPNSVEVKLEAPEPVDNIDLPDVEVPESPEDPQADAKDNTPDIPENPTPETIPQTISEHASSEEPLEWSQSSYEPEKSDAEENGSAVAEDSTGFTPAATSNNSTPSAESNPQTPIELSESVTPGVSARNTPTPEPTQLTTSEKAKKATAKQASAEKTPARRTESNVKNTVEPQNGSSQHNTSLAASGQSTTPATSEPATFEPATPAQTTSVTGEKRHLDADDSYASTGEYPPFKRPNVNLSSFAKQLYTRGHNFSFITSTVHLKKPVGEAFTRQDIQLDFMTALFNDETKAFTNNFEEGVYEGDKITFYQLYTRTIAESSSRRVTKLIKAGMLSSRPVGMVVAMLMLMVNAGRMSSRVGFIAKSHSTSSAFNSIPSLQTMPNVNLRFPDSKSFKEIVNIESKDSPFDQRNLEKLIQKPPEQKPNMNVLVLILALSRYKKPLPFFGKENNAYPCYVNFLDFFQESLVHPENRAKRFLWLMYTFLETNFTKKEMAKNPFGADIPPVNYLSQEEAEKFDVDSPAEVTYAMDKYKEHAEWSAHVEKAMEEALRLSEVKRLQYIAAAEAKAAGTNGSAKT</sequence>
<feature type="compositionally biased region" description="Polar residues" evidence="1">
    <location>
        <begin position="73"/>
        <end position="84"/>
    </location>
</feature>
<comment type="caution">
    <text evidence="2">The sequence shown here is derived from an EMBL/GenBank/DDBJ whole genome shotgun (WGS) entry which is preliminary data.</text>
</comment>
<evidence type="ECO:0000313" key="3">
    <source>
        <dbReference type="Proteomes" id="UP000449547"/>
    </source>
</evidence>
<dbReference type="InterPro" id="IPR038014">
    <property type="entry name" value="Ies1"/>
</dbReference>
<evidence type="ECO:0000256" key="1">
    <source>
        <dbReference type="SAM" id="MobiDB-lite"/>
    </source>
</evidence>
<dbReference type="RefSeq" id="XP_034010999.1">
    <property type="nucleotide sequence ID" value="XM_034157119.1"/>
</dbReference>
<dbReference type="Proteomes" id="UP000449547">
    <property type="component" value="Unassembled WGS sequence"/>
</dbReference>
<dbReference type="AlphaFoldDB" id="A0A642UI74"/>
<feature type="region of interest" description="Disordered" evidence="1">
    <location>
        <begin position="21"/>
        <end position="261"/>
    </location>
</feature>
<dbReference type="PANTHER" id="PTHR37287:SF1">
    <property type="entry name" value="INO EIGHTY SUBUNIT 1"/>
    <property type="match status" value="1"/>
</dbReference>
<evidence type="ECO:0000313" key="2">
    <source>
        <dbReference type="EMBL" id="KAA8899598.1"/>
    </source>
</evidence>
<dbReference type="EMBL" id="SWFT01000122">
    <property type="protein sequence ID" value="KAA8899598.1"/>
    <property type="molecule type" value="Genomic_DNA"/>
</dbReference>
<name>A0A642UI74_DIURU</name>
<protein>
    <recommendedName>
        <fullName evidence="4">Ino eighty subunit 1</fullName>
    </recommendedName>
</protein>